<protein>
    <submittedName>
        <fullName evidence="2">Uncharacterized protein</fullName>
    </submittedName>
</protein>
<dbReference type="Proteomes" id="UP000243499">
    <property type="component" value="Chromosome 3"/>
</dbReference>
<feature type="region of interest" description="Disordered" evidence="1">
    <location>
        <begin position="189"/>
        <end position="208"/>
    </location>
</feature>
<dbReference type="AlphaFoldDB" id="A0A2T8KLI0"/>
<dbReference type="EMBL" id="CM008048">
    <property type="protein sequence ID" value="PVH63043.1"/>
    <property type="molecule type" value="Genomic_DNA"/>
</dbReference>
<evidence type="ECO:0000313" key="2">
    <source>
        <dbReference type="EMBL" id="PVH63043.1"/>
    </source>
</evidence>
<gene>
    <name evidence="2" type="ORF">PAHAL_3G459800</name>
</gene>
<organism evidence="2">
    <name type="scientific">Panicum hallii</name>
    <dbReference type="NCBI Taxonomy" id="206008"/>
    <lineage>
        <taxon>Eukaryota</taxon>
        <taxon>Viridiplantae</taxon>
        <taxon>Streptophyta</taxon>
        <taxon>Embryophyta</taxon>
        <taxon>Tracheophyta</taxon>
        <taxon>Spermatophyta</taxon>
        <taxon>Magnoliopsida</taxon>
        <taxon>Liliopsida</taxon>
        <taxon>Poales</taxon>
        <taxon>Poaceae</taxon>
        <taxon>PACMAD clade</taxon>
        <taxon>Panicoideae</taxon>
        <taxon>Panicodae</taxon>
        <taxon>Paniceae</taxon>
        <taxon>Panicinae</taxon>
        <taxon>Panicum</taxon>
        <taxon>Panicum sect. Panicum</taxon>
    </lineage>
</organism>
<sequence>METWRKKKQTIRTGSIKRKFLPSAGTKRRPEASSAEAAMTACDLPRRLLPRKRHHRRRAQGLSSMAPGFRSYDCHMICKIIHMVWGEIPLVSRERDPLKSAKTTSLSSHASDPLLSYPTIRCSISCLTDGAPLGLLGRPNIRDDAYVYLLVGNCKFPGANNRCFGAGLTFLARAANVVRRRSRIDEGRASGSDRYRSLKETSTLLHQN</sequence>
<accession>A0A2T8KLI0</accession>
<feature type="compositionally biased region" description="Basic and acidic residues" evidence="1">
    <location>
        <begin position="189"/>
        <end position="199"/>
    </location>
</feature>
<dbReference type="Gramene" id="PVH63043">
    <property type="protein sequence ID" value="PVH63043"/>
    <property type="gene ID" value="PAHAL_3G459800"/>
</dbReference>
<name>A0A2T8KLI0_9POAL</name>
<evidence type="ECO:0000256" key="1">
    <source>
        <dbReference type="SAM" id="MobiDB-lite"/>
    </source>
</evidence>
<reference evidence="2" key="1">
    <citation type="submission" date="2018-04" db="EMBL/GenBank/DDBJ databases">
        <title>WGS assembly of Panicum hallii.</title>
        <authorList>
            <person name="Lovell J."/>
            <person name="Jenkins J."/>
            <person name="Lowry D."/>
            <person name="Mamidi S."/>
            <person name="Sreedasyam A."/>
            <person name="Weng X."/>
            <person name="Barry K."/>
            <person name="Bonette J."/>
            <person name="Campitelli B."/>
            <person name="Daum C."/>
            <person name="Gordon S."/>
            <person name="Gould B."/>
            <person name="Lipzen A."/>
            <person name="Macqueen A."/>
            <person name="Palacio-Mejia J."/>
            <person name="Plott C."/>
            <person name="Shakirov E."/>
            <person name="Shu S."/>
            <person name="Yoshinaga Y."/>
            <person name="Zane M."/>
            <person name="Rokhsar D."/>
            <person name="Grimwood J."/>
            <person name="Schmutz J."/>
            <person name="Juenger T."/>
        </authorList>
    </citation>
    <scope>NUCLEOTIDE SEQUENCE [LARGE SCALE GENOMIC DNA]</scope>
    <source>
        <strain evidence="2">FIL2</strain>
    </source>
</reference>
<proteinExistence type="predicted"/>